<reference evidence="9" key="1">
    <citation type="submission" date="2024-05" db="EMBL/GenBank/DDBJ databases">
        <authorList>
            <person name="Bunk B."/>
            <person name="Swiderski J."/>
            <person name="Sproer C."/>
            <person name="Thiel V."/>
        </authorList>
    </citation>
    <scope>NUCLEOTIDE SEQUENCE</scope>
    <source>
        <strain evidence="9">DSM 17735</strain>
    </source>
</reference>
<keyword evidence="5 8" id="KW-0732">Signal</keyword>
<comment type="similarity">
    <text evidence="2 6">Belongs to the bacterial solute-binding protein 9 family.</text>
</comment>
<feature type="chain" id="PRO_5043571437" evidence="8">
    <location>
        <begin position="26"/>
        <end position="307"/>
    </location>
</feature>
<organism evidence="9">
    <name type="scientific">Polaromonas hydrogenivorans</name>
    <dbReference type="NCBI Taxonomy" id="335476"/>
    <lineage>
        <taxon>Bacteria</taxon>
        <taxon>Pseudomonadati</taxon>
        <taxon>Pseudomonadota</taxon>
        <taxon>Betaproteobacteria</taxon>
        <taxon>Burkholderiales</taxon>
        <taxon>Comamonadaceae</taxon>
        <taxon>Polaromonas</taxon>
    </lineage>
</organism>
<dbReference type="RefSeq" id="WP_349277666.1">
    <property type="nucleotide sequence ID" value="NZ_CBCSCU010000003.1"/>
</dbReference>
<dbReference type="GO" id="GO:0030001">
    <property type="term" value="P:metal ion transport"/>
    <property type="evidence" value="ECO:0007669"/>
    <property type="project" value="InterPro"/>
</dbReference>
<dbReference type="AlphaFoldDB" id="A0AAU7LNL5"/>
<name>A0AAU7LNL5_9BURK</name>
<dbReference type="InterPro" id="IPR006127">
    <property type="entry name" value="ZnuA-like"/>
</dbReference>
<evidence type="ECO:0000256" key="3">
    <source>
        <dbReference type="ARBA" id="ARBA00022448"/>
    </source>
</evidence>
<evidence type="ECO:0000256" key="1">
    <source>
        <dbReference type="ARBA" id="ARBA00004196"/>
    </source>
</evidence>
<feature type="signal peptide" evidence="8">
    <location>
        <begin position="1"/>
        <end position="25"/>
    </location>
</feature>
<dbReference type="GO" id="GO:0007155">
    <property type="term" value="P:cell adhesion"/>
    <property type="evidence" value="ECO:0007669"/>
    <property type="project" value="InterPro"/>
</dbReference>
<evidence type="ECO:0000256" key="4">
    <source>
        <dbReference type="ARBA" id="ARBA00022723"/>
    </source>
</evidence>
<evidence type="ECO:0000256" key="6">
    <source>
        <dbReference type="RuleBase" id="RU003512"/>
    </source>
</evidence>
<proteinExistence type="inferred from homology"/>
<keyword evidence="3 6" id="KW-0813">Transport</keyword>
<dbReference type="Pfam" id="PF01297">
    <property type="entry name" value="ZnuA"/>
    <property type="match status" value="1"/>
</dbReference>
<feature type="compositionally biased region" description="Basic and acidic residues" evidence="7">
    <location>
        <begin position="118"/>
        <end position="135"/>
    </location>
</feature>
<dbReference type="InterPro" id="IPR006129">
    <property type="entry name" value="AdhesinB"/>
</dbReference>
<dbReference type="InterPro" id="IPR050492">
    <property type="entry name" value="Bact_metal-bind_prot9"/>
</dbReference>
<protein>
    <submittedName>
        <fullName evidence="9">Metal ABC transporter substrate-binding protein</fullName>
    </submittedName>
</protein>
<dbReference type="CDD" id="cd01137">
    <property type="entry name" value="PsaA"/>
    <property type="match status" value="1"/>
</dbReference>
<gene>
    <name evidence="9" type="ORF">ABLV49_15095</name>
</gene>
<dbReference type="PANTHER" id="PTHR42953:SF1">
    <property type="entry name" value="METAL-BINDING PROTEIN HI_0362-RELATED"/>
    <property type="match status" value="1"/>
</dbReference>
<dbReference type="GO" id="GO:0046872">
    <property type="term" value="F:metal ion binding"/>
    <property type="evidence" value="ECO:0007669"/>
    <property type="project" value="UniProtKB-KW"/>
</dbReference>
<evidence type="ECO:0000256" key="8">
    <source>
        <dbReference type="SAM" id="SignalP"/>
    </source>
</evidence>
<evidence type="ECO:0000256" key="5">
    <source>
        <dbReference type="ARBA" id="ARBA00022729"/>
    </source>
</evidence>
<comment type="subcellular location">
    <subcellularLocation>
        <location evidence="1">Cell envelope</location>
    </subcellularLocation>
</comment>
<dbReference type="Gene3D" id="3.40.50.1980">
    <property type="entry name" value="Nitrogenase molybdenum iron protein domain"/>
    <property type="match status" value="2"/>
</dbReference>
<dbReference type="PANTHER" id="PTHR42953">
    <property type="entry name" value="HIGH-AFFINITY ZINC UPTAKE SYSTEM PROTEIN ZNUA-RELATED"/>
    <property type="match status" value="1"/>
</dbReference>
<evidence type="ECO:0000313" key="9">
    <source>
        <dbReference type="EMBL" id="XBP69219.1"/>
    </source>
</evidence>
<evidence type="ECO:0000256" key="2">
    <source>
        <dbReference type="ARBA" id="ARBA00011028"/>
    </source>
</evidence>
<dbReference type="EMBL" id="CP157675">
    <property type="protein sequence ID" value="XBP69219.1"/>
    <property type="molecule type" value="Genomic_DNA"/>
</dbReference>
<dbReference type="PRINTS" id="PR00691">
    <property type="entry name" value="ADHESINB"/>
</dbReference>
<evidence type="ECO:0000256" key="7">
    <source>
        <dbReference type="SAM" id="MobiDB-lite"/>
    </source>
</evidence>
<dbReference type="SUPFAM" id="SSF53807">
    <property type="entry name" value="Helical backbone' metal receptor"/>
    <property type="match status" value="1"/>
</dbReference>
<feature type="region of interest" description="Disordered" evidence="7">
    <location>
        <begin position="112"/>
        <end position="139"/>
    </location>
</feature>
<keyword evidence="4" id="KW-0479">Metal-binding</keyword>
<dbReference type="GO" id="GO:0030313">
    <property type="term" value="C:cell envelope"/>
    <property type="evidence" value="ECO:0007669"/>
    <property type="project" value="UniProtKB-SubCell"/>
</dbReference>
<accession>A0AAU7LNL5</accession>
<dbReference type="PRINTS" id="PR00690">
    <property type="entry name" value="ADHESNFAMILY"/>
</dbReference>
<sequence>MSRVFRKLLAAGIAGAALLSGASFAADKLPVVASFSILGDLVRVVGGERVSVTTLVGPDEDAHVFEPRPADAKAIVQSRLLVVNGLGFEPWAQKLAQSAGYKGQTVTASQGVKPRAMAAEKGHDNKGRQHEETDPHAWQNPDNVVLYVRNISAALSKADPAGSAVYQANTDAYVKDLQTLDAWAKAQFTAIPAARRKVITSHDAFGYFAAQYQVKFLAPQGVSTDAEPGAKEVAQLIRQIQREKIRAVFVENMSNPRLLAQLGKDAGVTVGPALYVDALSATGSPADSYLKLMRHNVTQLALGMRAN</sequence>
<dbReference type="InterPro" id="IPR006128">
    <property type="entry name" value="Lipoprotein_PsaA-like"/>
</dbReference>